<proteinExistence type="predicted"/>
<evidence type="ECO:0000259" key="8">
    <source>
        <dbReference type="PROSITE" id="PS51285"/>
    </source>
</evidence>
<dbReference type="AlphaFoldDB" id="A0A146K8P2"/>
<dbReference type="PANTHER" id="PTHR24351">
    <property type="entry name" value="RIBOSOMAL PROTEIN S6 KINASE"/>
    <property type="match status" value="1"/>
</dbReference>
<dbReference type="PROSITE" id="PS51285">
    <property type="entry name" value="AGC_KINASE_CTER"/>
    <property type="match status" value="1"/>
</dbReference>
<dbReference type="Pfam" id="PF00069">
    <property type="entry name" value="Pkinase"/>
    <property type="match status" value="1"/>
</dbReference>
<dbReference type="FunFam" id="3.30.200.20:FF:000042">
    <property type="entry name" value="Aurora kinase A"/>
    <property type="match status" value="1"/>
</dbReference>
<feature type="domain" description="AGC-kinase C-terminal" evidence="8">
    <location>
        <begin position="278"/>
        <end position="339"/>
    </location>
</feature>
<dbReference type="InterPro" id="IPR017441">
    <property type="entry name" value="Protein_kinase_ATP_BS"/>
</dbReference>
<dbReference type="InterPro" id="IPR000961">
    <property type="entry name" value="AGC-kinase_C"/>
</dbReference>
<keyword evidence="1" id="KW-0723">Serine/threonine-protein kinase</keyword>
<evidence type="ECO:0000256" key="5">
    <source>
        <dbReference type="ARBA" id="ARBA00022840"/>
    </source>
</evidence>
<evidence type="ECO:0000256" key="3">
    <source>
        <dbReference type="ARBA" id="ARBA00022741"/>
    </source>
</evidence>
<dbReference type="GO" id="GO:0004674">
    <property type="term" value="F:protein serine/threonine kinase activity"/>
    <property type="evidence" value="ECO:0007669"/>
    <property type="project" value="UniProtKB-KW"/>
</dbReference>
<dbReference type="SUPFAM" id="SSF56112">
    <property type="entry name" value="Protein kinase-like (PK-like)"/>
    <property type="match status" value="1"/>
</dbReference>
<evidence type="ECO:0000259" key="7">
    <source>
        <dbReference type="PROSITE" id="PS50011"/>
    </source>
</evidence>
<evidence type="ECO:0000256" key="6">
    <source>
        <dbReference type="PROSITE-ProRule" id="PRU10141"/>
    </source>
</evidence>
<sequence>QQSLINEAAEGQNKVPLATSINDFQMLKLLGTGSFAKVALMRRHINNKLYAVKIIQKSKVVQSNEVEHTNAELKILLQMNHPFILRCHGAFQNSEYLFIVLDFATAGELFYHMQKVRTFTEPIAKMIIAQIILALQALHQRKILMRDLKPENILMFDDGYIKLADFGLSKISQGDVAQGTTFCGTMEYLSPEQIRQVPHGVGVDYWAVGCIAYELISGKLPFYNPSKKQMVKDILKAELQFSDKFSQQAKSFISACLTKNPDQRLGVASDATKHPWLSQIDFDKLLKKQYEMQYKPTVHLNKTNVDLSNFDKRFIDQEIDLEEFAGAGEMQHQEMFDEFEVDVGVAEKLVQEKFKKAVEFNKAEEFVMKNQKK</sequence>
<evidence type="ECO:0000256" key="2">
    <source>
        <dbReference type="ARBA" id="ARBA00022679"/>
    </source>
</evidence>
<dbReference type="Gene3D" id="3.30.200.20">
    <property type="entry name" value="Phosphorylase Kinase, domain 1"/>
    <property type="match status" value="1"/>
</dbReference>
<reference evidence="9" key="1">
    <citation type="submission" date="2015-07" db="EMBL/GenBank/DDBJ databases">
        <title>Adaptation to a free-living lifestyle via gene acquisitions in the diplomonad Trepomonas sp. PC1.</title>
        <authorList>
            <person name="Xu F."/>
            <person name="Jerlstrom-Hultqvist J."/>
            <person name="Kolisko M."/>
            <person name="Simpson A.G.B."/>
            <person name="Roger A.J."/>
            <person name="Svard S.G."/>
            <person name="Andersson J.O."/>
        </authorList>
    </citation>
    <scope>NUCLEOTIDE SEQUENCE</scope>
    <source>
        <strain evidence="9">PC1</strain>
    </source>
</reference>
<feature type="domain" description="Protein kinase" evidence="7">
    <location>
        <begin position="24"/>
        <end position="277"/>
    </location>
</feature>
<dbReference type="PROSITE" id="PS00107">
    <property type="entry name" value="PROTEIN_KINASE_ATP"/>
    <property type="match status" value="1"/>
</dbReference>
<dbReference type="FunFam" id="1.10.510.10:FF:000008">
    <property type="entry name" value="Non-specific serine/threonine protein kinase"/>
    <property type="match status" value="1"/>
</dbReference>
<dbReference type="Gene3D" id="1.10.510.10">
    <property type="entry name" value="Transferase(Phosphotransferase) domain 1"/>
    <property type="match status" value="1"/>
</dbReference>
<dbReference type="InterPro" id="IPR000719">
    <property type="entry name" value="Prot_kinase_dom"/>
</dbReference>
<accession>A0A146K8P2</accession>
<evidence type="ECO:0000256" key="4">
    <source>
        <dbReference type="ARBA" id="ARBA00022777"/>
    </source>
</evidence>
<dbReference type="GO" id="GO:0005524">
    <property type="term" value="F:ATP binding"/>
    <property type="evidence" value="ECO:0007669"/>
    <property type="project" value="UniProtKB-UniRule"/>
</dbReference>
<keyword evidence="2" id="KW-0808">Transferase</keyword>
<keyword evidence="3 6" id="KW-0547">Nucleotide-binding</keyword>
<dbReference type="InterPro" id="IPR045270">
    <property type="entry name" value="STKc_AGC"/>
</dbReference>
<evidence type="ECO:0000256" key="1">
    <source>
        <dbReference type="ARBA" id="ARBA00022527"/>
    </source>
</evidence>
<dbReference type="PROSITE" id="PS50011">
    <property type="entry name" value="PROTEIN_KINASE_DOM"/>
    <property type="match status" value="1"/>
</dbReference>
<dbReference type="SMART" id="SM00133">
    <property type="entry name" value="S_TK_X"/>
    <property type="match status" value="1"/>
</dbReference>
<organism evidence="9">
    <name type="scientific">Trepomonas sp. PC1</name>
    <dbReference type="NCBI Taxonomy" id="1076344"/>
    <lineage>
        <taxon>Eukaryota</taxon>
        <taxon>Metamonada</taxon>
        <taxon>Diplomonadida</taxon>
        <taxon>Hexamitidae</taxon>
        <taxon>Hexamitinae</taxon>
        <taxon>Trepomonas</taxon>
    </lineage>
</organism>
<dbReference type="EMBL" id="GDID01004461">
    <property type="protein sequence ID" value="JAP92145.1"/>
    <property type="molecule type" value="Transcribed_RNA"/>
</dbReference>
<feature type="binding site" evidence="6">
    <location>
        <position position="53"/>
    </location>
    <ligand>
        <name>ATP</name>
        <dbReference type="ChEBI" id="CHEBI:30616"/>
    </ligand>
</feature>
<keyword evidence="4 9" id="KW-0418">Kinase</keyword>
<dbReference type="SMART" id="SM00220">
    <property type="entry name" value="S_TKc"/>
    <property type="match status" value="1"/>
</dbReference>
<evidence type="ECO:0000313" key="9">
    <source>
        <dbReference type="EMBL" id="JAP92145.1"/>
    </source>
</evidence>
<keyword evidence="5 6" id="KW-0067">ATP-binding</keyword>
<gene>
    <name evidence="9" type="ORF">TPC1_16006</name>
</gene>
<protein>
    <submittedName>
        <fullName evidence="9">Kinase, AGC</fullName>
    </submittedName>
</protein>
<dbReference type="InterPro" id="IPR011009">
    <property type="entry name" value="Kinase-like_dom_sf"/>
</dbReference>
<dbReference type="CDD" id="cd05123">
    <property type="entry name" value="STKc_AGC"/>
    <property type="match status" value="1"/>
</dbReference>
<feature type="non-terminal residue" evidence="9">
    <location>
        <position position="1"/>
    </location>
</feature>
<name>A0A146K8P2_9EUKA</name>